<keyword evidence="1" id="KW-1133">Transmembrane helix</keyword>
<protein>
    <submittedName>
        <fullName evidence="2">Uncharacterized protein</fullName>
    </submittedName>
</protein>
<keyword evidence="1" id="KW-0812">Transmembrane</keyword>
<gene>
    <name evidence="2" type="ORF">CDAR_472441</name>
</gene>
<proteinExistence type="predicted"/>
<reference evidence="2 3" key="1">
    <citation type="submission" date="2021-06" db="EMBL/GenBank/DDBJ databases">
        <title>Caerostris darwini draft genome.</title>
        <authorList>
            <person name="Kono N."/>
            <person name="Arakawa K."/>
        </authorList>
    </citation>
    <scope>NUCLEOTIDE SEQUENCE [LARGE SCALE GENOMIC DNA]</scope>
</reference>
<evidence type="ECO:0000313" key="3">
    <source>
        <dbReference type="Proteomes" id="UP001054837"/>
    </source>
</evidence>
<dbReference type="AlphaFoldDB" id="A0AAV4S5V4"/>
<accession>A0AAV4S5V4</accession>
<dbReference type="EMBL" id="BPLQ01007332">
    <property type="protein sequence ID" value="GIY29593.1"/>
    <property type="molecule type" value="Genomic_DNA"/>
</dbReference>
<sequence>MSHFPECCVSLSLHEFFLNLPCVLLNKETSVALTGHNGASRPHGIVLPFHFKFPFYLWNWINKRKGNAGEALRFAGTVNNKLLNQVHLIYLSDLVGSEDLILFILLVCFVLFNRTEASVFRNRFKQKFSKFN</sequence>
<evidence type="ECO:0000313" key="2">
    <source>
        <dbReference type="EMBL" id="GIY29593.1"/>
    </source>
</evidence>
<organism evidence="2 3">
    <name type="scientific">Caerostris darwini</name>
    <dbReference type="NCBI Taxonomy" id="1538125"/>
    <lineage>
        <taxon>Eukaryota</taxon>
        <taxon>Metazoa</taxon>
        <taxon>Ecdysozoa</taxon>
        <taxon>Arthropoda</taxon>
        <taxon>Chelicerata</taxon>
        <taxon>Arachnida</taxon>
        <taxon>Araneae</taxon>
        <taxon>Araneomorphae</taxon>
        <taxon>Entelegynae</taxon>
        <taxon>Araneoidea</taxon>
        <taxon>Araneidae</taxon>
        <taxon>Caerostris</taxon>
    </lineage>
</organism>
<comment type="caution">
    <text evidence="2">The sequence shown here is derived from an EMBL/GenBank/DDBJ whole genome shotgun (WGS) entry which is preliminary data.</text>
</comment>
<name>A0AAV4S5V4_9ARAC</name>
<feature type="transmembrane region" description="Helical" evidence="1">
    <location>
        <begin position="100"/>
        <end position="120"/>
    </location>
</feature>
<keyword evidence="1" id="KW-0472">Membrane</keyword>
<dbReference type="Proteomes" id="UP001054837">
    <property type="component" value="Unassembled WGS sequence"/>
</dbReference>
<keyword evidence="3" id="KW-1185">Reference proteome</keyword>
<evidence type="ECO:0000256" key="1">
    <source>
        <dbReference type="SAM" id="Phobius"/>
    </source>
</evidence>